<dbReference type="PANTHER" id="PTHR43479">
    <property type="entry name" value="ACREF/ENVCD OPERON REPRESSOR-RELATED"/>
    <property type="match status" value="1"/>
</dbReference>
<dbReference type="GO" id="GO:0003677">
    <property type="term" value="F:DNA binding"/>
    <property type="evidence" value="ECO:0007669"/>
    <property type="project" value="UniProtKB-UniRule"/>
</dbReference>
<dbReference type="InterPro" id="IPR050624">
    <property type="entry name" value="HTH-type_Tx_Regulator"/>
</dbReference>
<evidence type="ECO:0000256" key="3">
    <source>
        <dbReference type="ARBA" id="ARBA00023125"/>
    </source>
</evidence>
<evidence type="ECO:0000256" key="4">
    <source>
        <dbReference type="ARBA" id="ARBA00023163"/>
    </source>
</evidence>
<keyword evidence="3 5" id="KW-0238">DNA-binding</keyword>
<protein>
    <recommendedName>
        <fullName evidence="6">HTH tetR-type domain-containing protein</fullName>
    </recommendedName>
</protein>
<name>A0A109MZC8_9BACI</name>
<dbReference type="GO" id="GO:0045892">
    <property type="term" value="P:negative regulation of DNA-templated transcription"/>
    <property type="evidence" value="ECO:0007669"/>
    <property type="project" value="UniProtKB-ARBA"/>
</dbReference>
<evidence type="ECO:0000259" key="6">
    <source>
        <dbReference type="PROSITE" id="PS50977"/>
    </source>
</evidence>
<feature type="DNA-binding region" description="H-T-H motif" evidence="5">
    <location>
        <begin position="25"/>
        <end position="44"/>
    </location>
</feature>
<keyword evidence="1" id="KW-0678">Repressor</keyword>
<dbReference type="Pfam" id="PF00440">
    <property type="entry name" value="TetR_N"/>
    <property type="match status" value="1"/>
</dbReference>
<evidence type="ECO:0000256" key="5">
    <source>
        <dbReference type="PROSITE-ProRule" id="PRU00335"/>
    </source>
</evidence>
<dbReference type="Gene3D" id="1.10.357.10">
    <property type="entry name" value="Tetracycline Repressor, domain 2"/>
    <property type="match status" value="1"/>
</dbReference>
<accession>A0A109MZC8</accession>
<sequence length="298" mass="35113">MKNRRQNVIDTAHKLFIEKGYQATSIQDILDGSGISKGTFYNYFPSKGELFIAIFRSFYKRIRHDREKLLDGQDSADIEIFIQQLELQMMGNKQSKLLILIEEVRVSNDEELKQFINQILLLSIRWMHGRFLDIFGESKKNYLLDCVIIFHSMMTHMNYFNHKANEVPKPEIQIIRYCMNRIIQTVDEAAKSKEQILDPDLMDTWFPKFENNLYPCHNDLLKATLELKKAINTAFPCGENRTRAIELVDFIQDELMQSDTPRRFLIESLLLTLKNQYSEQVQTYMKDFEESINACLVQ</sequence>
<dbReference type="RefSeq" id="WP_061141869.1">
    <property type="nucleotide sequence ID" value="NZ_LNNH01000014.1"/>
</dbReference>
<evidence type="ECO:0000256" key="1">
    <source>
        <dbReference type="ARBA" id="ARBA00022491"/>
    </source>
</evidence>
<dbReference type="Proteomes" id="UP000064189">
    <property type="component" value="Unassembled WGS sequence"/>
</dbReference>
<dbReference type="PROSITE" id="PS50977">
    <property type="entry name" value="HTH_TETR_2"/>
    <property type="match status" value="1"/>
</dbReference>
<organism evidence="7 8">
    <name type="scientific">Peribacillus simplex</name>
    <dbReference type="NCBI Taxonomy" id="1478"/>
    <lineage>
        <taxon>Bacteria</taxon>
        <taxon>Bacillati</taxon>
        <taxon>Bacillota</taxon>
        <taxon>Bacilli</taxon>
        <taxon>Bacillales</taxon>
        <taxon>Bacillaceae</taxon>
        <taxon>Peribacillus</taxon>
    </lineage>
</organism>
<dbReference type="SUPFAM" id="SSF46689">
    <property type="entry name" value="Homeodomain-like"/>
    <property type="match status" value="1"/>
</dbReference>
<keyword evidence="2" id="KW-0805">Transcription regulation</keyword>
<dbReference type="PRINTS" id="PR00455">
    <property type="entry name" value="HTHTETR"/>
</dbReference>
<dbReference type="InterPro" id="IPR001647">
    <property type="entry name" value="HTH_TetR"/>
</dbReference>
<comment type="caution">
    <text evidence="7">The sequence shown here is derived from an EMBL/GenBank/DDBJ whole genome shotgun (WGS) entry which is preliminary data.</text>
</comment>
<dbReference type="PROSITE" id="PS01081">
    <property type="entry name" value="HTH_TETR_1"/>
    <property type="match status" value="1"/>
</dbReference>
<keyword evidence="8" id="KW-1185">Reference proteome</keyword>
<dbReference type="PANTHER" id="PTHR43479:SF22">
    <property type="entry name" value="TRANSCRIPTIONAL REGULATOR, TETR FAMILY"/>
    <property type="match status" value="1"/>
</dbReference>
<proteinExistence type="predicted"/>
<reference evidence="7 8" key="1">
    <citation type="submission" date="2015-11" db="EMBL/GenBank/DDBJ databases">
        <title>Genome Sequence of Bacillus simplex strain VanAntwerpen2.</title>
        <authorList>
            <person name="Couger M.B."/>
        </authorList>
    </citation>
    <scope>NUCLEOTIDE SEQUENCE [LARGE SCALE GENOMIC DNA]</scope>
    <source>
        <strain evidence="7 8">VanAntwerpen02</strain>
    </source>
</reference>
<feature type="domain" description="HTH tetR-type" evidence="6">
    <location>
        <begin position="2"/>
        <end position="62"/>
    </location>
</feature>
<dbReference type="EMBL" id="LNNH01000014">
    <property type="protein sequence ID" value="KWW20645.1"/>
    <property type="molecule type" value="Genomic_DNA"/>
</dbReference>
<dbReference type="FunFam" id="1.10.10.60:FF:000141">
    <property type="entry name" value="TetR family transcriptional regulator"/>
    <property type="match status" value="1"/>
</dbReference>
<evidence type="ECO:0000313" key="7">
    <source>
        <dbReference type="EMBL" id="KWW20645.1"/>
    </source>
</evidence>
<dbReference type="AlphaFoldDB" id="A0A109MZC8"/>
<evidence type="ECO:0000256" key="2">
    <source>
        <dbReference type="ARBA" id="ARBA00023015"/>
    </source>
</evidence>
<dbReference type="InterPro" id="IPR023772">
    <property type="entry name" value="DNA-bd_HTH_TetR-type_CS"/>
</dbReference>
<gene>
    <name evidence="7" type="ORF">AS888_17880</name>
</gene>
<keyword evidence="4" id="KW-0804">Transcription</keyword>
<evidence type="ECO:0000313" key="8">
    <source>
        <dbReference type="Proteomes" id="UP000064189"/>
    </source>
</evidence>
<dbReference type="InterPro" id="IPR009057">
    <property type="entry name" value="Homeodomain-like_sf"/>
</dbReference>